<dbReference type="GO" id="GO:0009435">
    <property type="term" value="P:NAD+ biosynthetic process"/>
    <property type="evidence" value="ECO:0007669"/>
    <property type="project" value="UniProtKB-UniRule"/>
</dbReference>
<dbReference type="CDD" id="cd02166">
    <property type="entry name" value="NMNAT_Archaea"/>
    <property type="match status" value="1"/>
</dbReference>
<name>A0A2H5A0G2_9EURY</name>
<comment type="subcellular location">
    <subcellularLocation>
        <location evidence="6">Cytoplasm</location>
    </subcellularLocation>
</comment>
<sequence>MRGFYIGRFQPYHNGHHSMVERISEEVDELVLGIGSADDSHTTHDPFTAGERIMMITKAVAEYDLTTYVVPLEDINRNAVWVSHVESMCPDFDVAYSNNPLVVRLFEEAGIEVRQSPMFDRDRLEGSEIRQRMIDDESWRDRVPPSVVEVIEEIHGIKRLQHVSDTDSLERYAAADESVEKSIEDLDD</sequence>
<dbReference type="AlphaFoldDB" id="A0A2H5A0G2"/>
<keyword evidence="5 6" id="KW-0520">NAD</keyword>
<dbReference type="KEGG" id="hta:BVU17_11790"/>
<dbReference type="GO" id="GO:0005524">
    <property type="term" value="F:ATP binding"/>
    <property type="evidence" value="ECO:0007669"/>
    <property type="project" value="UniProtKB-KW"/>
</dbReference>
<evidence type="ECO:0000256" key="4">
    <source>
        <dbReference type="ARBA" id="ARBA00022695"/>
    </source>
</evidence>
<feature type="domain" description="Cytidyltransferase-like" evidence="8">
    <location>
        <begin position="4"/>
        <end position="132"/>
    </location>
</feature>
<protein>
    <recommendedName>
        <fullName evidence="6 7">Nicotinamide-nucleotide adenylyltransferase</fullName>
        <ecNumber evidence="6 7">2.7.7.1</ecNumber>
    </recommendedName>
    <alternativeName>
        <fullName evidence="6">NAD(+) diphosphorylase</fullName>
    </alternativeName>
    <alternativeName>
        <fullName evidence="6">NAD(+) pyrophosphorylase</fullName>
    </alternativeName>
    <alternativeName>
        <fullName evidence="6">NMN adenylyltransferase</fullName>
    </alternativeName>
</protein>
<dbReference type="PANTHER" id="PTHR21342">
    <property type="entry name" value="PHOSPHOPANTETHEINE ADENYLYLTRANSFERASE"/>
    <property type="match status" value="1"/>
</dbReference>
<dbReference type="NCBIfam" id="TIGR01527">
    <property type="entry name" value="arch_NMN_Atrans"/>
    <property type="match status" value="1"/>
</dbReference>
<evidence type="ECO:0000313" key="10">
    <source>
        <dbReference type="Proteomes" id="UP000242917"/>
    </source>
</evidence>
<gene>
    <name evidence="9" type="ORF">BVU17_11790</name>
</gene>
<dbReference type="GO" id="GO:0005737">
    <property type="term" value="C:cytoplasm"/>
    <property type="evidence" value="ECO:0007669"/>
    <property type="project" value="UniProtKB-SubCell"/>
</dbReference>
<comment type="pathway">
    <text evidence="6">Cofactor biosynthesis; NAD(+) biosynthesis; NAD(+) from nicotinamide D-ribonucleotide: step 1/1.</text>
</comment>
<evidence type="ECO:0000256" key="5">
    <source>
        <dbReference type="ARBA" id="ARBA00023027"/>
    </source>
</evidence>
<dbReference type="SUPFAM" id="SSF52374">
    <property type="entry name" value="Nucleotidylyl transferase"/>
    <property type="match status" value="1"/>
</dbReference>
<dbReference type="OrthoDB" id="264480at2157"/>
<keyword evidence="3 6" id="KW-0808">Transferase</keyword>
<comment type="catalytic activity">
    <reaction evidence="6">
        <text>beta-nicotinamide D-ribonucleotide + ATP + H(+) = diphosphate + NAD(+)</text>
        <dbReference type="Rhea" id="RHEA:21360"/>
        <dbReference type="ChEBI" id="CHEBI:14649"/>
        <dbReference type="ChEBI" id="CHEBI:15378"/>
        <dbReference type="ChEBI" id="CHEBI:30616"/>
        <dbReference type="ChEBI" id="CHEBI:33019"/>
        <dbReference type="ChEBI" id="CHEBI:57540"/>
        <dbReference type="EC" id="2.7.7.1"/>
    </reaction>
</comment>
<keyword evidence="6" id="KW-0963">Cytoplasm</keyword>
<dbReference type="NCBIfam" id="TIGR00125">
    <property type="entry name" value="cyt_tran_rel"/>
    <property type="match status" value="1"/>
</dbReference>
<dbReference type="Gene3D" id="3.40.50.620">
    <property type="entry name" value="HUPs"/>
    <property type="match status" value="1"/>
</dbReference>
<dbReference type="HAMAP" id="MF_00243">
    <property type="entry name" value="NMN_adenylyltr"/>
    <property type="match status" value="1"/>
</dbReference>
<evidence type="ECO:0000256" key="6">
    <source>
        <dbReference type="HAMAP-Rule" id="MF_00243"/>
    </source>
</evidence>
<evidence type="ECO:0000256" key="3">
    <source>
        <dbReference type="ARBA" id="ARBA00022679"/>
    </source>
</evidence>
<dbReference type="InterPro" id="IPR006418">
    <property type="entry name" value="NMN_Atrans_arc"/>
</dbReference>
<keyword evidence="6" id="KW-0067">ATP-binding</keyword>
<keyword evidence="4 6" id="KW-0548">Nucleotidyltransferase</keyword>
<dbReference type="Proteomes" id="UP000242917">
    <property type="component" value="Chromosome I"/>
</dbReference>
<dbReference type="EC" id="2.7.7.1" evidence="6 7"/>
<reference evidence="9 10" key="1">
    <citation type="submission" date="2017-01" db="EMBL/GenBank/DDBJ databases">
        <title>A Red Light-Sensitive Sensory Rhodopsin I From Haloarcula taiwanensis, A New Haloarchaeon Isolated From Taiwan.</title>
        <authorList>
            <person name="Yang C.-S."/>
            <person name="Han Y.-A."/>
            <person name="Chen P.-C."/>
            <person name="Ng W.V."/>
            <person name="Chen T.-W."/>
        </authorList>
    </citation>
    <scope>NUCLEOTIDE SEQUENCE [LARGE SCALE GENOMIC DNA]</scope>
    <source>
        <strain evidence="9 10">Taiwanensis</strain>
    </source>
</reference>
<dbReference type="GO" id="GO:0000309">
    <property type="term" value="F:nicotinamide-nucleotide adenylyltransferase activity"/>
    <property type="evidence" value="ECO:0007669"/>
    <property type="project" value="UniProtKB-UniRule"/>
</dbReference>
<keyword evidence="10" id="KW-1185">Reference proteome</keyword>
<dbReference type="Pfam" id="PF01467">
    <property type="entry name" value="CTP_transf_like"/>
    <property type="match status" value="1"/>
</dbReference>
<evidence type="ECO:0000256" key="2">
    <source>
        <dbReference type="ARBA" id="ARBA00022642"/>
    </source>
</evidence>
<proteinExistence type="inferred from homology"/>
<dbReference type="EMBL" id="CP019154">
    <property type="protein sequence ID" value="AUG48170.1"/>
    <property type="molecule type" value="Genomic_DNA"/>
</dbReference>
<keyword evidence="6" id="KW-0547">Nucleotide-binding</keyword>
<dbReference type="NCBIfam" id="NF002243">
    <property type="entry name" value="PRK01153.1"/>
    <property type="match status" value="1"/>
</dbReference>
<keyword evidence="2 6" id="KW-0662">Pyridine nucleotide biosynthesis</keyword>
<evidence type="ECO:0000256" key="7">
    <source>
        <dbReference type="NCBIfam" id="TIGR01527"/>
    </source>
</evidence>
<dbReference type="PANTHER" id="PTHR21342:SF0">
    <property type="entry name" value="BIFUNCTIONAL NMN ADENYLYLTRANSFERASE_NUDIX HYDROLASE"/>
    <property type="match status" value="1"/>
</dbReference>
<dbReference type="InterPro" id="IPR014729">
    <property type="entry name" value="Rossmann-like_a/b/a_fold"/>
</dbReference>
<evidence type="ECO:0000259" key="8">
    <source>
        <dbReference type="Pfam" id="PF01467"/>
    </source>
</evidence>
<dbReference type="UniPathway" id="UPA00253">
    <property type="reaction ID" value="UER00600"/>
</dbReference>
<evidence type="ECO:0000256" key="1">
    <source>
        <dbReference type="ARBA" id="ARBA00010124"/>
    </source>
</evidence>
<dbReference type="InterPro" id="IPR004821">
    <property type="entry name" value="Cyt_trans-like"/>
</dbReference>
<accession>A0A2H5A0G2</accession>
<comment type="similarity">
    <text evidence="1 6">Belongs to the archaeal NMN adenylyltransferase family.</text>
</comment>
<evidence type="ECO:0000313" key="9">
    <source>
        <dbReference type="EMBL" id="AUG48170.1"/>
    </source>
</evidence>
<organism evidence="9 10">
    <name type="scientific">Haloarcula taiwanensis</name>
    <dbReference type="NCBI Taxonomy" id="1932004"/>
    <lineage>
        <taxon>Archaea</taxon>
        <taxon>Methanobacteriati</taxon>
        <taxon>Methanobacteriota</taxon>
        <taxon>Stenosarchaea group</taxon>
        <taxon>Halobacteria</taxon>
        <taxon>Halobacteriales</taxon>
        <taxon>Haloarculaceae</taxon>
        <taxon>Haloarcula</taxon>
    </lineage>
</organism>